<evidence type="ECO:0000313" key="2">
    <source>
        <dbReference type="EMBL" id="SDF22038.1"/>
    </source>
</evidence>
<dbReference type="SUPFAM" id="SSF101874">
    <property type="entry name" value="YceI-like"/>
    <property type="match status" value="1"/>
</dbReference>
<proteinExistence type="predicted"/>
<keyword evidence="3" id="KW-1185">Reference proteome</keyword>
<dbReference type="PANTHER" id="PTHR34406:SF1">
    <property type="entry name" value="PROTEIN YCEI"/>
    <property type="match status" value="1"/>
</dbReference>
<dbReference type="Gene3D" id="2.40.128.110">
    <property type="entry name" value="Lipid/polyisoprenoid-binding, YceI-like"/>
    <property type="match status" value="1"/>
</dbReference>
<dbReference type="STRING" id="641691.SAMN05421636_1217"/>
<dbReference type="AlphaFoldDB" id="A0A1G7JAX2"/>
<dbReference type="SMART" id="SM00867">
    <property type="entry name" value="YceI"/>
    <property type="match status" value="1"/>
</dbReference>
<organism evidence="2 3">
    <name type="scientific">Pricia antarctica</name>
    <dbReference type="NCBI Taxonomy" id="641691"/>
    <lineage>
        <taxon>Bacteria</taxon>
        <taxon>Pseudomonadati</taxon>
        <taxon>Bacteroidota</taxon>
        <taxon>Flavobacteriia</taxon>
        <taxon>Flavobacteriales</taxon>
        <taxon>Flavobacteriaceae</taxon>
        <taxon>Pricia</taxon>
    </lineage>
</organism>
<gene>
    <name evidence="2" type="ORF">SAMN05421636_1217</name>
</gene>
<evidence type="ECO:0000259" key="1">
    <source>
        <dbReference type="SMART" id="SM00867"/>
    </source>
</evidence>
<dbReference type="InterPro" id="IPR007372">
    <property type="entry name" value="Lipid/polyisoprenoid-bd_YceI"/>
</dbReference>
<accession>A0A1G7JAX2</accession>
<reference evidence="2 3" key="1">
    <citation type="submission" date="2016-10" db="EMBL/GenBank/DDBJ databases">
        <authorList>
            <person name="de Groot N.N."/>
        </authorList>
    </citation>
    <scope>NUCLEOTIDE SEQUENCE [LARGE SCALE GENOMIC DNA]</scope>
    <source>
        <strain evidence="2 3">DSM 23421</strain>
    </source>
</reference>
<feature type="domain" description="Lipid/polyisoprenoid-binding YceI-like" evidence="1">
    <location>
        <begin position="23"/>
        <end position="185"/>
    </location>
</feature>
<dbReference type="PANTHER" id="PTHR34406">
    <property type="entry name" value="PROTEIN YCEI"/>
    <property type="match status" value="1"/>
</dbReference>
<dbReference type="Pfam" id="PF04264">
    <property type="entry name" value="YceI"/>
    <property type="match status" value="1"/>
</dbReference>
<dbReference type="Proteomes" id="UP000199109">
    <property type="component" value="Unassembled WGS sequence"/>
</dbReference>
<protein>
    <submittedName>
        <fullName evidence="2">YceI-like domain-containing protein</fullName>
    </submittedName>
</protein>
<dbReference type="RefSeq" id="WP_217633365.1">
    <property type="nucleotide sequence ID" value="NZ_FNAO01000021.1"/>
</dbReference>
<dbReference type="EMBL" id="FNAO01000021">
    <property type="protein sequence ID" value="SDF22038.1"/>
    <property type="molecule type" value="Genomic_DNA"/>
</dbReference>
<sequence>MNKLSVVVIAITVFTLTAFKPYAGKLVSKDAHISFFSHTALEDITANNYKVVSTLDPTTGDVVYSVPMQSFEFEKALMQKHFNSKDFLNTKKFPKAKFTGKITNLDAVDFDKDGTYEVIVAGDLNIKEETKPLNEKATVKVEGDKVTLDSKMNVVLADYGVTFTKGKPSTNVAKEVAVTVKAVYQKE</sequence>
<evidence type="ECO:0000313" key="3">
    <source>
        <dbReference type="Proteomes" id="UP000199109"/>
    </source>
</evidence>
<name>A0A1G7JAX2_9FLAO</name>
<dbReference type="InterPro" id="IPR036761">
    <property type="entry name" value="TTHA0802/YceI-like_sf"/>
</dbReference>